<protein>
    <submittedName>
        <fullName evidence="3">Glycosyl transferase family 2</fullName>
    </submittedName>
</protein>
<feature type="transmembrane region" description="Helical" evidence="1">
    <location>
        <begin position="319"/>
        <end position="337"/>
    </location>
</feature>
<keyword evidence="3" id="KW-0808">Transferase</keyword>
<dbReference type="InterPro" id="IPR017832">
    <property type="entry name" value="Glyco_trans_2_hopen-assoc_HpnB"/>
</dbReference>
<name>A0A0G3EMS7_9BURK</name>
<sequence length="387" mass="42384">MNPLALLGALALAIWIYLLSARGGFWLTRERDTQPGDYPLTEPDDWPAVAVVIPARNEAESIAQTVESLCRQDYPGAFRIVVVDDQSDDGTAELARAAATAAGAGARLDVLRGAPLPGGWTGKLWAVHQGIAHACASENAPAWLLLTDADIAHTPDNLRRLVTRAVSDKRVLVSLMARLRCDAWFERALIPAFVLFFQMLYPFAWVNRRRHSMAAAAGGCMLVRRDALETAGGIQMIRDEIIDDCSLGALMKKQGAIWLGLTERAVSLRPYDNLGEIRRMVSRTAYAQLKYSPWLLAGTIVSLLLTFIVPPALALFGSGVAQLLGALAWLAMMVAYLPMLHFYRCAPGYAPLLPAIAALYTLFTFDSALQHWRGRGGMWKGRAQARQ</sequence>
<feature type="transmembrane region" description="Helical" evidence="1">
    <location>
        <begin position="188"/>
        <end position="206"/>
    </location>
</feature>
<dbReference type="Pfam" id="PF00535">
    <property type="entry name" value="Glycos_transf_2"/>
    <property type="match status" value="1"/>
</dbReference>
<dbReference type="GO" id="GO:0016740">
    <property type="term" value="F:transferase activity"/>
    <property type="evidence" value="ECO:0007669"/>
    <property type="project" value="UniProtKB-KW"/>
</dbReference>
<keyword evidence="1" id="KW-0812">Transmembrane</keyword>
<organism evidence="3 4">
    <name type="scientific">Pandoraea thiooxydans</name>
    <dbReference type="NCBI Taxonomy" id="445709"/>
    <lineage>
        <taxon>Bacteria</taxon>
        <taxon>Pseudomonadati</taxon>
        <taxon>Pseudomonadota</taxon>
        <taxon>Betaproteobacteria</taxon>
        <taxon>Burkholderiales</taxon>
        <taxon>Burkholderiaceae</taxon>
        <taxon>Pandoraea</taxon>
    </lineage>
</organism>
<accession>A0A0G3EMS7</accession>
<dbReference type="Gene3D" id="3.90.550.10">
    <property type="entry name" value="Spore Coat Polysaccharide Biosynthesis Protein SpsA, Chain A"/>
    <property type="match status" value="1"/>
</dbReference>
<dbReference type="KEGG" id="ptx:ABW99_02800"/>
<feature type="domain" description="Glycosyltransferase 2-like" evidence="2">
    <location>
        <begin position="51"/>
        <end position="230"/>
    </location>
</feature>
<feature type="transmembrane region" description="Helical" evidence="1">
    <location>
        <begin position="349"/>
        <end position="369"/>
    </location>
</feature>
<keyword evidence="1" id="KW-1133">Transmembrane helix</keyword>
<keyword evidence="4" id="KW-1185">Reference proteome</keyword>
<dbReference type="OrthoDB" id="9806525at2"/>
<dbReference type="AlphaFoldDB" id="A0A0G3EMS7"/>
<dbReference type="RefSeq" id="WP_047212850.1">
    <property type="nucleotide sequence ID" value="NZ_CP011568.3"/>
</dbReference>
<dbReference type="NCBIfam" id="TIGR03469">
    <property type="entry name" value="HpnB"/>
    <property type="match status" value="1"/>
</dbReference>
<evidence type="ECO:0000313" key="4">
    <source>
        <dbReference type="Proteomes" id="UP000036700"/>
    </source>
</evidence>
<dbReference type="PATRIC" id="fig|445709.3.peg.607"/>
<dbReference type="InterPro" id="IPR001173">
    <property type="entry name" value="Glyco_trans_2-like"/>
</dbReference>
<gene>
    <name evidence="3" type="ORF">ABW99_02800</name>
</gene>
<dbReference type="PANTHER" id="PTHR43646">
    <property type="entry name" value="GLYCOSYLTRANSFERASE"/>
    <property type="match status" value="1"/>
</dbReference>
<feature type="transmembrane region" description="Helical" evidence="1">
    <location>
        <begin position="293"/>
        <end position="313"/>
    </location>
</feature>
<dbReference type="Proteomes" id="UP000036700">
    <property type="component" value="Chromosome"/>
</dbReference>
<evidence type="ECO:0000256" key="1">
    <source>
        <dbReference type="SAM" id="Phobius"/>
    </source>
</evidence>
<reference evidence="4" key="1">
    <citation type="submission" date="2015-06" db="EMBL/GenBank/DDBJ databases">
        <authorList>
            <person name="Lim Y.L."/>
            <person name="Ee R."/>
            <person name="Yong D."/>
            <person name="How K.Y."/>
            <person name="Yin W.F."/>
            <person name="Chan K.G."/>
        </authorList>
    </citation>
    <scope>NUCLEOTIDE SEQUENCE [LARGE SCALE GENOMIC DNA]</scope>
    <source>
        <strain evidence="4">DSM 25325</strain>
    </source>
</reference>
<proteinExistence type="predicted"/>
<evidence type="ECO:0000259" key="2">
    <source>
        <dbReference type="Pfam" id="PF00535"/>
    </source>
</evidence>
<keyword evidence="1" id="KW-0472">Membrane</keyword>
<evidence type="ECO:0000313" key="3">
    <source>
        <dbReference type="EMBL" id="AKJ67314.1"/>
    </source>
</evidence>
<dbReference type="STRING" id="445709.ABW99_02800"/>
<dbReference type="SUPFAM" id="SSF53448">
    <property type="entry name" value="Nucleotide-diphospho-sugar transferases"/>
    <property type="match status" value="1"/>
</dbReference>
<dbReference type="PANTHER" id="PTHR43646:SF3">
    <property type="entry name" value="SLR1566 PROTEIN"/>
    <property type="match status" value="1"/>
</dbReference>
<dbReference type="EMBL" id="CP011568">
    <property type="protein sequence ID" value="AKJ67314.1"/>
    <property type="molecule type" value="Genomic_DNA"/>
</dbReference>
<dbReference type="InterPro" id="IPR029044">
    <property type="entry name" value="Nucleotide-diphossugar_trans"/>
</dbReference>